<accession>A0A8X6HEI7</accession>
<dbReference type="Proteomes" id="UP000887116">
    <property type="component" value="Unassembled WGS sequence"/>
</dbReference>
<dbReference type="OrthoDB" id="6435009at2759"/>
<feature type="signal peptide" evidence="2">
    <location>
        <begin position="1"/>
        <end position="22"/>
    </location>
</feature>
<keyword evidence="2" id="KW-0732">Signal</keyword>
<feature type="compositionally biased region" description="Basic and acidic residues" evidence="1">
    <location>
        <begin position="121"/>
        <end position="135"/>
    </location>
</feature>
<gene>
    <name evidence="3" type="ORF">TNCT_704781</name>
</gene>
<protein>
    <submittedName>
        <fullName evidence="3">Uncharacterized protein</fullName>
    </submittedName>
</protein>
<feature type="compositionally biased region" description="Acidic residues" evidence="1">
    <location>
        <begin position="98"/>
        <end position="112"/>
    </location>
</feature>
<dbReference type="AlphaFoldDB" id="A0A8X6HEI7"/>
<evidence type="ECO:0000313" key="4">
    <source>
        <dbReference type="Proteomes" id="UP000887116"/>
    </source>
</evidence>
<dbReference type="EMBL" id="BMAO01018265">
    <property type="protein sequence ID" value="GFR22277.1"/>
    <property type="molecule type" value="Genomic_DNA"/>
</dbReference>
<evidence type="ECO:0000256" key="2">
    <source>
        <dbReference type="SAM" id="SignalP"/>
    </source>
</evidence>
<organism evidence="3 4">
    <name type="scientific">Trichonephila clavata</name>
    <name type="common">Joro spider</name>
    <name type="synonym">Nephila clavata</name>
    <dbReference type="NCBI Taxonomy" id="2740835"/>
    <lineage>
        <taxon>Eukaryota</taxon>
        <taxon>Metazoa</taxon>
        <taxon>Ecdysozoa</taxon>
        <taxon>Arthropoda</taxon>
        <taxon>Chelicerata</taxon>
        <taxon>Arachnida</taxon>
        <taxon>Araneae</taxon>
        <taxon>Araneomorphae</taxon>
        <taxon>Entelegynae</taxon>
        <taxon>Araneoidea</taxon>
        <taxon>Nephilidae</taxon>
        <taxon>Trichonephila</taxon>
    </lineage>
</organism>
<reference evidence="3" key="1">
    <citation type="submission" date="2020-07" db="EMBL/GenBank/DDBJ databases">
        <title>Multicomponent nature underlies the extraordinary mechanical properties of spider dragline silk.</title>
        <authorList>
            <person name="Kono N."/>
            <person name="Nakamura H."/>
            <person name="Mori M."/>
            <person name="Yoshida Y."/>
            <person name="Ohtoshi R."/>
            <person name="Malay A.D."/>
            <person name="Moran D.A.P."/>
            <person name="Tomita M."/>
            <person name="Numata K."/>
            <person name="Arakawa K."/>
        </authorList>
    </citation>
    <scope>NUCLEOTIDE SEQUENCE</scope>
</reference>
<name>A0A8X6HEI7_TRICU</name>
<comment type="caution">
    <text evidence="3">The sequence shown here is derived from an EMBL/GenBank/DDBJ whole genome shotgun (WGS) entry which is preliminary data.</text>
</comment>
<evidence type="ECO:0000313" key="3">
    <source>
        <dbReference type="EMBL" id="GFR22277.1"/>
    </source>
</evidence>
<evidence type="ECO:0000256" key="1">
    <source>
        <dbReference type="SAM" id="MobiDB-lite"/>
    </source>
</evidence>
<feature type="region of interest" description="Disordered" evidence="1">
    <location>
        <begin position="60"/>
        <end position="142"/>
    </location>
</feature>
<feature type="compositionally biased region" description="Basic and acidic residues" evidence="1">
    <location>
        <begin position="83"/>
        <end position="97"/>
    </location>
</feature>
<dbReference type="PROSITE" id="PS51257">
    <property type="entry name" value="PROKAR_LIPOPROTEIN"/>
    <property type="match status" value="1"/>
</dbReference>
<sequence>MAKLSLIFLVGALSCLVEQAYSNGYYYYPDTQGALSYQYLPSYAAYGYAPSYAFVAPTAADCDQKEEGESSSSSSESSSEESSESKEGESKEEKKEEGGEEGEGKEEGEEKEEGSSSSSSEESKEGGEEKKEEKKEKKKVKVQKSIFPPTTYSFPPRPVQQVVYSAPASYPYVPYKAYSVVQAPVSYPVKSSYVSVPISSSYTAPMVKSYVPSQMTRIVSSPVSKIMTVPSVSKSSYTFNPSSNLLGLSSYWAPSSNLGYYKA</sequence>
<feature type="chain" id="PRO_5036476581" evidence="2">
    <location>
        <begin position="23"/>
        <end position="263"/>
    </location>
</feature>
<proteinExistence type="predicted"/>
<keyword evidence="4" id="KW-1185">Reference proteome</keyword>